<dbReference type="RefSeq" id="XP_033461639.1">
    <property type="nucleotide sequence ID" value="XM_033599490.1"/>
</dbReference>
<dbReference type="GeneID" id="54357289"/>
<name>A0A6J3M9T9_9PEZI</name>
<dbReference type="Proteomes" id="UP000504637">
    <property type="component" value="Unplaced"/>
</dbReference>
<sequence>MPRREGQTSTRKPRSRFLSHAILTWRLFPRACVCVERERERAREKRLPVRITRRRRIRRSSRVAMGLTTPHRLEPHALISSTLSFFYFLLEGRKCCLLLPRIAAPVVWG</sequence>
<gene>
    <name evidence="2" type="ORF">K489DRAFT_185807</name>
</gene>
<reference evidence="2" key="2">
    <citation type="submission" date="2020-04" db="EMBL/GenBank/DDBJ databases">
        <authorList>
            <consortium name="NCBI Genome Project"/>
        </authorList>
    </citation>
    <scope>NUCLEOTIDE SEQUENCE</scope>
    <source>
        <strain evidence="2">CBS 342.82</strain>
    </source>
</reference>
<proteinExistence type="predicted"/>
<evidence type="ECO:0000313" key="1">
    <source>
        <dbReference type="Proteomes" id="UP000504637"/>
    </source>
</evidence>
<dbReference type="AlphaFoldDB" id="A0A6J3M9T9"/>
<reference evidence="2" key="1">
    <citation type="submission" date="2020-01" db="EMBL/GenBank/DDBJ databases">
        <authorList>
            <consortium name="DOE Joint Genome Institute"/>
            <person name="Haridas S."/>
            <person name="Albert R."/>
            <person name="Binder M."/>
            <person name="Bloem J."/>
            <person name="Labutti K."/>
            <person name="Salamov A."/>
            <person name="Andreopoulos B."/>
            <person name="Baker S.E."/>
            <person name="Barry K."/>
            <person name="Bills G."/>
            <person name="Bluhm B.H."/>
            <person name="Cannon C."/>
            <person name="Castanera R."/>
            <person name="Culley D.E."/>
            <person name="Daum C."/>
            <person name="Ezra D."/>
            <person name="Gonzalez J.B."/>
            <person name="Henrissat B."/>
            <person name="Kuo A."/>
            <person name="Liang C."/>
            <person name="Lipzen A."/>
            <person name="Lutzoni F."/>
            <person name="Magnuson J."/>
            <person name="Mondo S."/>
            <person name="Nolan M."/>
            <person name="Ohm R."/>
            <person name="Pangilinan J."/>
            <person name="Park H.-J."/>
            <person name="Ramirez L."/>
            <person name="Alfaro M."/>
            <person name="Sun H."/>
            <person name="Tritt A."/>
            <person name="Yoshinaga Y."/>
            <person name="Zwiers L.-H."/>
            <person name="Turgeon B.G."/>
            <person name="Goodwin S.B."/>
            <person name="Spatafora J.W."/>
            <person name="Crous P.W."/>
            <person name="Grigoriev I.V."/>
        </authorList>
    </citation>
    <scope>NUCLEOTIDE SEQUENCE</scope>
    <source>
        <strain evidence="2">CBS 342.82</strain>
    </source>
</reference>
<keyword evidence="1" id="KW-1185">Reference proteome</keyword>
<organism evidence="2">
    <name type="scientific">Dissoconium aciculare CBS 342.82</name>
    <dbReference type="NCBI Taxonomy" id="1314786"/>
    <lineage>
        <taxon>Eukaryota</taxon>
        <taxon>Fungi</taxon>
        <taxon>Dikarya</taxon>
        <taxon>Ascomycota</taxon>
        <taxon>Pezizomycotina</taxon>
        <taxon>Dothideomycetes</taxon>
        <taxon>Dothideomycetidae</taxon>
        <taxon>Mycosphaerellales</taxon>
        <taxon>Dissoconiaceae</taxon>
        <taxon>Dissoconium</taxon>
    </lineage>
</organism>
<reference evidence="2" key="3">
    <citation type="submission" date="2025-08" db="UniProtKB">
        <authorList>
            <consortium name="RefSeq"/>
        </authorList>
    </citation>
    <scope>IDENTIFICATION</scope>
    <source>
        <strain evidence="2">CBS 342.82</strain>
    </source>
</reference>
<accession>A0A6J3M9T9</accession>
<evidence type="ECO:0000313" key="2">
    <source>
        <dbReference type="RefSeq" id="XP_033461639.1"/>
    </source>
</evidence>
<protein>
    <submittedName>
        <fullName evidence="2">Uncharacterized protein</fullName>
    </submittedName>
</protein>